<feature type="transmembrane region" description="Helical" evidence="1">
    <location>
        <begin position="41"/>
        <end position="68"/>
    </location>
</feature>
<feature type="domain" description="Urease accessory protein UreH-like transmembrane" evidence="2">
    <location>
        <begin position="7"/>
        <end position="106"/>
    </location>
</feature>
<dbReference type="EMBL" id="BARW01037255">
    <property type="protein sequence ID" value="GAJ23682.1"/>
    <property type="molecule type" value="Genomic_DNA"/>
</dbReference>
<sequence>PVLIVVGAIMLNIDRLSFSLGGGKLTSLAEKVAGRGLIGGFLLGMLFAIAFCPYSAILFFGVLVPLALKSNGGITLPAVFAVGTGLPVLAFGAILSASATKASKYLDIVTRAEKVIRKITSSVFIGVGIYCVVLWLQA</sequence>
<dbReference type="AlphaFoldDB" id="X1VSH1"/>
<reference evidence="3" key="1">
    <citation type="journal article" date="2014" name="Front. Microbiol.">
        <title>High frequency of phylogenetically diverse reductive dehalogenase-homologous genes in deep subseafloor sedimentary metagenomes.</title>
        <authorList>
            <person name="Kawai M."/>
            <person name="Futagami T."/>
            <person name="Toyoda A."/>
            <person name="Takaki Y."/>
            <person name="Nishi S."/>
            <person name="Hori S."/>
            <person name="Arai W."/>
            <person name="Tsubouchi T."/>
            <person name="Morono Y."/>
            <person name="Uchiyama I."/>
            <person name="Ito T."/>
            <person name="Fujiyama A."/>
            <person name="Inagaki F."/>
            <person name="Takami H."/>
        </authorList>
    </citation>
    <scope>NUCLEOTIDE SEQUENCE</scope>
    <source>
        <strain evidence="3">Expedition CK06-06</strain>
    </source>
</reference>
<accession>X1VSH1</accession>
<gene>
    <name evidence="3" type="ORF">S12H4_57571</name>
</gene>
<protein>
    <recommendedName>
        <fullName evidence="2">Urease accessory protein UreH-like transmembrane domain-containing protein</fullName>
    </recommendedName>
</protein>
<name>X1VSH1_9ZZZZ</name>
<evidence type="ECO:0000313" key="3">
    <source>
        <dbReference type="EMBL" id="GAJ23682.1"/>
    </source>
</evidence>
<evidence type="ECO:0000259" key="2">
    <source>
        <dbReference type="Pfam" id="PF13386"/>
    </source>
</evidence>
<feature type="transmembrane region" description="Helical" evidence="1">
    <location>
        <begin position="115"/>
        <end position="136"/>
    </location>
</feature>
<dbReference type="InterPro" id="IPR039447">
    <property type="entry name" value="UreH-like_TM_dom"/>
</dbReference>
<keyword evidence="1" id="KW-1133">Transmembrane helix</keyword>
<dbReference type="Pfam" id="PF13386">
    <property type="entry name" value="DsbD_2"/>
    <property type="match status" value="1"/>
</dbReference>
<evidence type="ECO:0000256" key="1">
    <source>
        <dbReference type="SAM" id="Phobius"/>
    </source>
</evidence>
<keyword evidence="1" id="KW-0812">Transmembrane</keyword>
<comment type="caution">
    <text evidence="3">The sequence shown here is derived from an EMBL/GenBank/DDBJ whole genome shotgun (WGS) entry which is preliminary data.</text>
</comment>
<organism evidence="3">
    <name type="scientific">marine sediment metagenome</name>
    <dbReference type="NCBI Taxonomy" id="412755"/>
    <lineage>
        <taxon>unclassified sequences</taxon>
        <taxon>metagenomes</taxon>
        <taxon>ecological metagenomes</taxon>
    </lineage>
</organism>
<feature type="non-terminal residue" evidence="3">
    <location>
        <position position="1"/>
    </location>
</feature>
<feature type="transmembrane region" description="Helical" evidence="1">
    <location>
        <begin position="74"/>
        <end position="95"/>
    </location>
</feature>
<keyword evidence="1" id="KW-0472">Membrane</keyword>
<proteinExistence type="predicted"/>